<comment type="caution">
    <text evidence="5">The sequence shown here is derived from an EMBL/GenBank/DDBJ whole genome shotgun (WGS) entry which is preliminary data.</text>
</comment>
<keyword evidence="3" id="KW-0238">DNA-binding</keyword>
<dbReference type="GO" id="GO:0004519">
    <property type="term" value="F:endonuclease activity"/>
    <property type="evidence" value="ECO:0007669"/>
    <property type="project" value="UniProtKB-KW"/>
</dbReference>
<keyword evidence="5" id="KW-0378">Hydrolase</keyword>
<dbReference type="Gene3D" id="3.90.220.20">
    <property type="entry name" value="DNA methylase specificity domains"/>
    <property type="match status" value="2"/>
</dbReference>
<evidence type="ECO:0000256" key="3">
    <source>
        <dbReference type="ARBA" id="ARBA00023125"/>
    </source>
</evidence>
<keyword evidence="2" id="KW-0680">Restriction system</keyword>
<sequence>MKTYPTYKDSGVDWLGKIPKDWQAIKMKYLFRDVSIKGKPEEELLSVTQNRGVIPRDWIEERSVMPSGNLDSFKFIAKGDFAISLRSFQGGLEYCFHDGIISPAYTVLKKWKQNTQDNYFKYLFKSISFISELQTSVVGIRQGKNISFSQLSYSLMPLPPKQEQQAIANFLDDTCGKLDTVVAQKEKMITFLKERKQALIQNAVTRGLNENVPMKNSGVDWIGKIPENWEVKRLKFVSEIRNDKLYARESKLPYLGMENVESWSGKLIETESESEGLANVYKSGDVLFGKLRPYLAKVYLADHDGLCSSEFLPFISSDNLTNKFLKNIILSFRFINQIDSSTYGSKMPRANPDYIKNTLIPIPPKEEQEKIVNYIDAQSEKINQAVKQQEQAIIKLKEYKASLIDSCVLGKIKVS</sequence>
<dbReference type="EMBL" id="JAEHNY010000003">
    <property type="protein sequence ID" value="MBI6119145.1"/>
    <property type="molecule type" value="Genomic_DNA"/>
</dbReference>
<feature type="domain" description="Type I restriction modification DNA specificity" evidence="4">
    <location>
        <begin position="108"/>
        <end position="174"/>
    </location>
</feature>
<dbReference type="Proteomes" id="UP000635665">
    <property type="component" value="Unassembled WGS sequence"/>
</dbReference>
<keyword evidence="5" id="KW-0540">Nuclease</keyword>
<proteinExistence type="inferred from homology"/>
<evidence type="ECO:0000256" key="1">
    <source>
        <dbReference type="ARBA" id="ARBA00010923"/>
    </source>
</evidence>
<dbReference type="InterPro" id="IPR051212">
    <property type="entry name" value="Type-I_RE_S_subunit"/>
</dbReference>
<gene>
    <name evidence="5" type="ORF">I6U50_03815</name>
</gene>
<evidence type="ECO:0000313" key="6">
    <source>
        <dbReference type="Proteomes" id="UP000635665"/>
    </source>
</evidence>
<feature type="domain" description="Type I restriction modification DNA specificity" evidence="4">
    <location>
        <begin position="226"/>
        <end position="388"/>
    </location>
</feature>
<dbReference type="InterPro" id="IPR044946">
    <property type="entry name" value="Restrct_endonuc_typeI_TRD_sf"/>
</dbReference>
<organism evidence="5 6">
    <name type="scientific">Salegentibacter maritimus</name>
    <dbReference type="NCBI Taxonomy" id="2794347"/>
    <lineage>
        <taxon>Bacteria</taxon>
        <taxon>Pseudomonadati</taxon>
        <taxon>Bacteroidota</taxon>
        <taxon>Flavobacteriia</taxon>
        <taxon>Flavobacteriales</taxon>
        <taxon>Flavobacteriaceae</taxon>
        <taxon>Salegentibacter</taxon>
    </lineage>
</organism>
<dbReference type="PANTHER" id="PTHR43140">
    <property type="entry name" value="TYPE-1 RESTRICTION ENZYME ECOKI SPECIFICITY PROTEIN"/>
    <property type="match status" value="1"/>
</dbReference>
<dbReference type="InterPro" id="IPR000055">
    <property type="entry name" value="Restrct_endonuc_typeI_TRD"/>
</dbReference>
<keyword evidence="6" id="KW-1185">Reference proteome</keyword>
<evidence type="ECO:0000259" key="4">
    <source>
        <dbReference type="Pfam" id="PF01420"/>
    </source>
</evidence>
<dbReference type="SUPFAM" id="SSF116734">
    <property type="entry name" value="DNA methylase specificity domain"/>
    <property type="match status" value="2"/>
</dbReference>
<reference evidence="5 6" key="1">
    <citation type="submission" date="2020-12" db="EMBL/GenBank/DDBJ databases">
        <title>Salegentibacter orientalis sp. nov., isolated from costal sediment.</title>
        <authorList>
            <person name="Lian F.-B."/>
        </authorList>
    </citation>
    <scope>NUCLEOTIDE SEQUENCE [LARGE SCALE GENOMIC DNA]</scope>
    <source>
        <strain evidence="5 6">F60176</strain>
    </source>
</reference>
<dbReference type="Gene3D" id="1.10.287.1120">
    <property type="entry name" value="Bipartite methylase S protein"/>
    <property type="match status" value="1"/>
</dbReference>
<protein>
    <submittedName>
        <fullName evidence="5">Restriction endonuclease subunit S</fullName>
    </submittedName>
</protein>
<name>A0ABS0TDN1_9FLAO</name>
<dbReference type="RefSeq" id="WP_198637919.1">
    <property type="nucleotide sequence ID" value="NZ_JAEHNY010000003.1"/>
</dbReference>
<comment type="similarity">
    <text evidence="1">Belongs to the type-I restriction system S methylase family.</text>
</comment>
<dbReference type="PANTHER" id="PTHR43140:SF1">
    <property type="entry name" value="TYPE I RESTRICTION ENZYME ECOKI SPECIFICITY SUBUNIT"/>
    <property type="match status" value="1"/>
</dbReference>
<evidence type="ECO:0000256" key="2">
    <source>
        <dbReference type="ARBA" id="ARBA00022747"/>
    </source>
</evidence>
<evidence type="ECO:0000313" key="5">
    <source>
        <dbReference type="EMBL" id="MBI6119145.1"/>
    </source>
</evidence>
<accession>A0ABS0TDN1</accession>
<keyword evidence="5" id="KW-0255">Endonuclease</keyword>
<dbReference type="Pfam" id="PF01420">
    <property type="entry name" value="Methylase_S"/>
    <property type="match status" value="2"/>
</dbReference>